<organism evidence="2 3">
    <name type="scientific">Paenibacillus roseopurpureus</name>
    <dbReference type="NCBI Taxonomy" id="2918901"/>
    <lineage>
        <taxon>Bacteria</taxon>
        <taxon>Bacillati</taxon>
        <taxon>Bacillota</taxon>
        <taxon>Bacilli</taxon>
        <taxon>Bacillales</taxon>
        <taxon>Paenibacillaceae</taxon>
        <taxon>Paenibacillus</taxon>
    </lineage>
</organism>
<dbReference type="KEGG" id="proo:MJB10_04670"/>
<dbReference type="AlphaFoldDB" id="A0AA96LQG1"/>
<feature type="region of interest" description="Disordered" evidence="1">
    <location>
        <begin position="44"/>
        <end position="81"/>
    </location>
</feature>
<sequence length="175" mass="18091">MKSDRLTIMIEKGKKRIITKTPIAGVDRVVFVINHQFTNAPNTTQLASGAGGSSAAGSNAAIKSPHSQQQQSVGAGGKAKNKIVKNAKVGASYGASLSKLRRHGKEIIVVVNDQVVKLPKHAKNASATQVASGAGKYSTSGTNSAIESPGTKQQHAVGGGKGNAANTLVKKRRKK</sequence>
<evidence type="ECO:0000256" key="1">
    <source>
        <dbReference type="SAM" id="MobiDB-lite"/>
    </source>
</evidence>
<accession>A0AA96LQG1</accession>
<feature type="region of interest" description="Disordered" evidence="1">
    <location>
        <begin position="127"/>
        <end position="175"/>
    </location>
</feature>
<dbReference type="Proteomes" id="UP001304650">
    <property type="component" value="Chromosome"/>
</dbReference>
<evidence type="ECO:0000313" key="2">
    <source>
        <dbReference type="EMBL" id="WNR45432.1"/>
    </source>
</evidence>
<dbReference type="RefSeq" id="WP_314802174.1">
    <property type="nucleotide sequence ID" value="NZ_CP130319.1"/>
</dbReference>
<name>A0AA96LQG1_9BACL</name>
<reference evidence="2" key="1">
    <citation type="submission" date="2022-02" db="EMBL/GenBank/DDBJ databases">
        <title>Paenibacillus sp. MBLB1832 Whole Genome Shotgun Sequencing.</title>
        <authorList>
            <person name="Hwang C.Y."/>
            <person name="Cho E.-S."/>
            <person name="Seo M.-J."/>
        </authorList>
    </citation>
    <scope>NUCLEOTIDE SEQUENCE</scope>
    <source>
        <strain evidence="2">MBLB1832</strain>
    </source>
</reference>
<keyword evidence="3" id="KW-1185">Reference proteome</keyword>
<protein>
    <submittedName>
        <fullName evidence="2">Uncharacterized protein</fullName>
    </submittedName>
</protein>
<gene>
    <name evidence="2" type="ORF">MJB10_04670</name>
</gene>
<feature type="compositionally biased region" description="Polar residues" evidence="1">
    <location>
        <begin position="127"/>
        <end position="154"/>
    </location>
</feature>
<proteinExistence type="predicted"/>
<dbReference type="EMBL" id="CP130319">
    <property type="protein sequence ID" value="WNR45432.1"/>
    <property type="molecule type" value="Genomic_DNA"/>
</dbReference>
<evidence type="ECO:0000313" key="3">
    <source>
        <dbReference type="Proteomes" id="UP001304650"/>
    </source>
</evidence>